<dbReference type="PANTHER" id="PTHR44757">
    <property type="entry name" value="DIGUANYLATE CYCLASE DGCP"/>
    <property type="match status" value="1"/>
</dbReference>
<dbReference type="Gene3D" id="3.30.70.270">
    <property type="match status" value="1"/>
</dbReference>
<dbReference type="SMART" id="SM00267">
    <property type="entry name" value="GGDEF"/>
    <property type="match status" value="1"/>
</dbReference>
<dbReference type="InterPro" id="IPR000014">
    <property type="entry name" value="PAS"/>
</dbReference>
<evidence type="ECO:0000313" key="4">
    <source>
        <dbReference type="EMBL" id="GAA2335382.1"/>
    </source>
</evidence>
<dbReference type="PANTHER" id="PTHR44757:SF2">
    <property type="entry name" value="BIOFILM ARCHITECTURE MAINTENANCE PROTEIN MBAA"/>
    <property type="match status" value="1"/>
</dbReference>
<dbReference type="Gene3D" id="3.30.450.20">
    <property type="entry name" value="PAS domain"/>
    <property type="match status" value="1"/>
</dbReference>
<dbReference type="InterPro" id="IPR000160">
    <property type="entry name" value="GGDEF_dom"/>
</dbReference>
<dbReference type="CDD" id="cd01948">
    <property type="entry name" value="EAL"/>
    <property type="match status" value="1"/>
</dbReference>
<dbReference type="Pfam" id="PF00990">
    <property type="entry name" value="GGDEF"/>
    <property type="match status" value="1"/>
</dbReference>
<keyword evidence="5" id="KW-1185">Reference proteome</keyword>
<accession>A0ABP5SNK0</accession>
<dbReference type="SMART" id="SM00052">
    <property type="entry name" value="EAL"/>
    <property type="match status" value="1"/>
</dbReference>
<evidence type="ECO:0000259" key="3">
    <source>
        <dbReference type="PROSITE" id="PS50887"/>
    </source>
</evidence>
<dbReference type="Proteomes" id="UP001501218">
    <property type="component" value="Unassembled WGS sequence"/>
</dbReference>
<proteinExistence type="predicted"/>
<protein>
    <submittedName>
        <fullName evidence="4">EAL domain-containing protein</fullName>
    </submittedName>
</protein>
<dbReference type="SMART" id="SM00091">
    <property type="entry name" value="PAS"/>
    <property type="match status" value="1"/>
</dbReference>
<feature type="domain" description="GGDEF" evidence="3">
    <location>
        <begin position="292"/>
        <end position="424"/>
    </location>
</feature>
<organism evidence="4 5">
    <name type="scientific">Saccharopolyspora halophila</name>
    <dbReference type="NCBI Taxonomy" id="405551"/>
    <lineage>
        <taxon>Bacteria</taxon>
        <taxon>Bacillati</taxon>
        <taxon>Actinomycetota</taxon>
        <taxon>Actinomycetes</taxon>
        <taxon>Pseudonocardiales</taxon>
        <taxon>Pseudonocardiaceae</taxon>
        <taxon>Saccharopolyspora</taxon>
    </lineage>
</organism>
<dbReference type="SUPFAM" id="SSF55785">
    <property type="entry name" value="PYP-like sensor domain (PAS domain)"/>
    <property type="match status" value="1"/>
</dbReference>
<dbReference type="InterPro" id="IPR000700">
    <property type="entry name" value="PAS-assoc_C"/>
</dbReference>
<evidence type="ECO:0000259" key="2">
    <source>
        <dbReference type="PROSITE" id="PS50883"/>
    </source>
</evidence>
<feature type="domain" description="PAC" evidence="1">
    <location>
        <begin position="213"/>
        <end position="263"/>
    </location>
</feature>
<dbReference type="EMBL" id="BAAARA010000002">
    <property type="protein sequence ID" value="GAA2335382.1"/>
    <property type="molecule type" value="Genomic_DNA"/>
</dbReference>
<dbReference type="InterPro" id="IPR035919">
    <property type="entry name" value="EAL_sf"/>
</dbReference>
<dbReference type="CDD" id="cd00130">
    <property type="entry name" value="PAS"/>
    <property type="match status" value="1"/>
</dbReference>
<dbReference type="PROSITE" id="PS50883">
    <property type="entry name" value="EAL"/>
    <property type="match status" value="1"/>
</dbReference>
<dbReference type="Pfam" id="PF00989">
    <property type="entry name" value="PAS"/>
    <property type="match status" value="1"/>
</dbReference>
<dbReference type="InterPro" id="IPR001633">
    <property type="entry name" value="EAL_dom"/>
</dbReference>
<dbReference type="InterPro" id="IPR035965">
    <property type="entry name" value="PAS-like_dom_sf"/>
</dbReference>
<dbReference type="InterPro" id="IPR043128">
    <property type="entry name" value="Rev_trsase/Diguanyl_cyclase"/>
</dbReference>
<gene>
    <name evidence="4" type="ORF">GCM10009854_09030</name>
</gene>
<dbReference type="CDD" id="cd01949">
    <property type="entry name" value="GGDEF"/>
    <property type="match status" value="1"/>
</dbReference>
<dbReference type="Pfam" id="PF00563">
    <property type="entry name" value="EAL"/>
    <property type="match status" value="1"/>
</dbReference>
<comment type="caution">
    <text evidence="4">The sequence shown here is derived from an EMBL/GenBank/DDBJ whole genome shotgun (WGS) entry which is preliminary data.</text>
</comment>
<name>A0ABP5SNK0_9PSEU</name>
<dbReference type="SUPFAM" id="SSF55073">
    <property type="entry name" value="Nucleotide cyclase"/>
    <property type="match status" value="1"/>
</dbReference>
<reference evidence="5" key="1">
    <citation type="journal article" date="2019" name="Int. J. Syst. Evol. Microbiol.">
        <title>The Global Catalogue of Microorganisms (GCM) 10K type strain sequencing project: providing services to taxonomists for standard genome sequencing and annotation.</title>
        <authorList>
            <consortium name="The Broad Institute Genomics Platform"/>
            <consortium name="The Broad Institute Genome Sequencing Center for Infectious Disease"/>
            <person name="Wu L."/>
            <person name="Ma J."/>
        </authorList>
    </citation>
    <scope>NUCLEOTIDE SEQUENCE [LARGE SCALE GENOMIC DNA]</scope>
    <source>
        <strain evidence="5">JCM 16221</strain>
    </source>
</reference>
<sequence length="686" mass="74577">MPPEDEGDDRGAFASGSQMDRAMLDLTLAVHGAVLWRYRFAGDELTWSTAGLERLLAMPNAGAEELRARLRELLEPLIVSASVAPVWQDLELELPFEDADGVTHWLRVRARQEGHPSALVGIATDARPGGEDARQLAILADRYRLLVELSPDAICVHQDGLLTYVNPAAVRLMRAESDEQLLGRPISDFVAEPALRDLRKRVASLTEPGMASEPTEVRLTCVDGDSVLIESVSVRTTWDDSAAYQVLMHDITAQRRAEQALHEQATHDELTGLLNRRGMNEILAWLTSGEPRQLGLVFCDIDNFKRINDSLGHEAGDELLVALARQLTAAVPPECTVARLSGDEFLVITADLDAVGGLQALTQQISEALRTMVPIGDQLVNVSVSTGGALLTGSMSSQDLLRYADVAMFHAKSRGPGRISLADRELITATESQLHLEGELRQAIRTDALTLHYQPVVDRDGTIVAAEALLRWPHPGRGLLTPGVILAAAEQGDLTGELDQWVLRTALAEAAGWPAIQGTAPTVSINLSGLLPGDPDFVGTVTELITNSGLPFDRVVLEVVETALVDLSPQAHNAMTELADRGVRFALDDFGTGYSTLARLRNLPVHILKLDRTFVTAIDSDPVDHAIARAIVTMTHAMDRTCVAEGVETPEQLHTLQGLNVDRFQGHLIAHPQPVAAFHDYFLARR</sequence>
<dbReference type="NCBIfam" id="TIGR00254">
    <property type="entry name" value="GGDEF"/>
    <property type="match status" value="1"/>
</dbReference>
<evidence type="ECO:0000313" key="5">
    <source>
        <dbReference type="Proteomes" id="UP001501218"/>
    </source>
</evidence>
<dbReference type="InterPro" id="IPR029787">
    <property type="entry name" value="Nucleotide_cyclase"/>
</dbReference>
<dbReference type="Gene3D" id="3.20.20.450">
    <property type="entry name" value="EAL domain"/>
    <property type="match status" value="1"/>
</dbReference>
<dbReference type="InterPro" id="IPR052155">
    <property type="entry name" value="Biofilm_reg_signaling"/>
</dbReference>
<dbReference type="InterPro" id="IPR013767">
    <property type="entry name" value="PAS_fold"/>
</dbReference>
<dbReference type="PROSITE" id="PS50887">
    <property type="entry name" value="GGDEF"/>
    <property type="match status" value="1"/>
</dbReference>
<dbReference type="NCBIfam" id="TIGR00229">
    <property type="entry name" value="sensory_box"/>
    <property type="match status" value="1"/>
</dbReference>
<dbReference type="RefSeq" id="WP_344126842.1">
    <property type="nucleotide sequence ID" value="NZ_BAAARA010000002.1"/>
</dbReference>
<dbReference type="SUPFAM" id="SSF141868">
    <property type="entry name" value="EAL domain-like"/>
    <property type="match status" value="1"/>
</dbReference>
<dbReference type="PROSITE" id="PS50113">
    <property type="entry name" value="PAC"/>
    <property type="match status" value="1"/>
</dbReference>
<feature type="domain" description="EAL" evidence="2">
    <location>
        <begin position="433"/>
        <end position="686"/>
    </location>
</feature>
<evidence type="ECO:0000259" key="1">
    <source>
        <dbReference type="PROSITE" id="PS50113"/>
    </source>
</evidence>